<dbReference type="Proteomes" id="UP000185891">
    <property type="component" value="Unassembled WGS sequence"/>
</dbReference>
<protein>
    <submittedName>
        <fullName evidence="1">Uncharacterized protein</fullName>
    </submittedName>
</protein>
<dbReference type="EMBL" id="MFAA01000041">
    <property type="protein sequence ID" value="OGD68145.1"/>
    <property type="molecule type" value="Genomic_DNA"/>
</dbReference>
<accession>A0A1F5EL62</accession>
<evidence type="ECO:0000313" key="1">
    <source>
        <dbReference type="EMBL" id="OGD68145.1"/>
    </source>
</evidence>
<reference evidence="1 2" key="1">
    <citation type="journal article" date="2016" name="Nat. Commun.">
        <title>Thousands of microbial genomes shed light on interconnected biogeochemical processes in an aquifer system.</title>
        <authorList>
            <person name="Anantharaman K."/>
            <person name="Brown C.T."/>
            <person name="Hug L.A."/>
            <person name="Sharon I."/>
            <person name="Castelle C.J."/>
            <person name="Probst A.J."/>
            <person name="Thomas B.C."/>
            <person name="Singh A."/>
            <person name="Wilkins M.J."/>
            <person name="Karaoz U."/>
            <person name="Brodie E.L."/>
            <person name="Williams K.H."/>
            <person name="Hubbard S.S."/>
            <person name="Banfield J.F."/>
        </authorList>
    </citation>
    <scope>NUCLEOTIDE SEQUENCE [LARGE SCALE GENOMIC DNA]</scope>
</reference>
<organism evidence="1 2">
    <name type="scientific">Candidatus Campbellbacteria bacterium RIFCSPHIGHO2_12_FULL_35_10</name>
    <dbReference type="NCBI Taxonomy" id="1797578"/>
    <lineage>
        <taxon>Bacteria</taxon>
        <taxon>Candidatus Campbelliibacteriota</taxon>
    </lineage>
</organism>
<gene>
    <name evidence="1" type="ORF">A3E89_02435</name>
</gene>
<comment type="caution">
    <text evidence="1">The sequence shown here is derived from an EMBL/GenBank/DDBJ whole genome shotgun (WGS) entry which is preliminary data.</text>
</comment>
<sequence length="148" mass="17318">MFLMFVVVFCRFVKINISENDEDGFMPEVRLTVSREIFNKFSKSQRKEFSDVLRCCVATSLSLYRSKPFTENSVVVHWDIPEESYNEDDLVVKIEFSVGGNGFNLSYDQLKDIASVIRRSIHRNLCFSLSYAVWLRPQQDGVWILKEK</sequence>
<dbReference type="AlphaFoldDB" id="A0A1F5EL62"/>
<evidence type="ECO:0000313" key="2">
    <source>
        <dbReference type="Proteomes" id="UP000185891"/>
    </source>
</evidence>
<name>A0A1F5EL62_9BACT</name>
<proteinExistence type="predicted"/>